<dbReference type="NCBIfam" id="NF004836">
    <property type="entry name" value="PRK06186.1"/>
    <property type="match status" value="1"/>
</dbReference>
<dbReference type="SUPFAM" id="SSF52317">
    <property type="entry name" value="Class I glutamine amidotransferase-like"/>
    <property type="match status" value="1"/>
</dbReference>
<protein>
    <recommendedName>
        <fullName evidence="3">CTP synthase (glutamine hydrolyzing)</fullName>
        <ecNumber evidence="3">6.3.4.2</ecNumber>
    </recommendedName>
</protein>
<keyword evidence="12" id="KW-1185">Reference proteome</keyword>
<dbReference type="Proteomes" id="UP001403385">
    <property type="component" value="Unassembled WGS sequence"/>
</dbReference>
<evidence type="ECO:0000256" key="2">
    <source>
        <dbReference type="ARBA" id="ARBA00007533"/>
    </source>
</evidence>
<dbReference type="RefSeq" id="WP_346824422.1">
    <property type="nucleotide sequence ID" value="NZ_JBDKWZ010000024.1"/>
</dbReference>
<dbReference type="InterPro" id="IPR017926">
    <property type="entry name" value="GATASE"/>
</dbReference>
<comment type="caution">
    <text evidence="11">The sequence shown here is derived from an EMBL/GenBank/DDBJ whole genome shotgun (WGS) entry which is preliminary data.</text>
</comment>
<comment type="pathway">
    <text evidence="1">Pyrimidine metabolism; CTP biosynthesis via de novo pathway; CTP from UDP: step 2/2.</text>
</comment>
<evidence type="ECO:0000256" key="1">
    <source>
        <dbReference type="ARBA" id="ARBA00005171"/>
    </source>
</evidence>
<dbReference type="Gene3D" id="3.40.50.880">
    <property type="match status" value="1"/>
</dbReference>
<dbReference type="EC" id="6.3.4.2" evidence="3"/>
<keyword evidence="5" id="KW-0547">Nucleotide-binding</keyword>
<evidence type="ECO:0000256" key="6">
    <source>
        <dbReference type="ARBA" id="ARBA00022840"/>
    </source>
</evidence>
<keyword evidence="6" id="KW-0067">ATP-binding</keyword>
<dbReference type="GO" id="GO:0042802">
    <property type="term" value="F:identical protein binding"/>
    <property type="evidence" value="ECO:0007669"/>
    <property type="project" value="TreeGrafter"/>
</dbReference>
<evidence type="ECO:0000256" key="9">
    <source>
        <dbReference type="ARBA" id="ARBA00047781"/>
    </source>
</evidence>
<evidence type="ECO:0000313" key="11">
    <source>
        <dbReference type="EMBL" id="MEN7551642.1"/>
    </source>
</evidence>
<dbReference type="GO" id="GO:0005829">
    <property type="term" value="C:cytosol"/>
    <property type="evidence" value="ECO:0007669"/>
    <property type="project" value="TreeGrafter"/>
</dbReference>
<name>A0AAW9S5X2_9BACT</name>
<keyword evidence="7" id="KW-0315">Glutamine amidotransferase</keyword>
<dbReference type="PANTHER" id="PTHR11550">
    <property type="entry name" value="CTP SYNTHASE"/>
    <property type="match status" value="1"/>
</dbReference>
<organism evidence="11 12">
    <name type="scientific">Rapidithrix thailandica</name>
    <dbReference type="NCBI Taxonomy" id="413964"/>
    <lineage>
        <taxon>Bacteria</taxon>
        <taxon>Pseudomonadati</taxon>
        <taxon>Bacteroidota</taxon>
        <taxon>Cytophagia</taxon>
        <taxon>Cytophagales</taxon>
        <taxon>Flammeovirgaceae</taxon>
        <taxon>Rapidithrix</taxon>
    </lineage>
</organism>
<feature type="domain" description="Glutamine amidotransferase" evidence="10">
    <location>
        <begin position="25"/>
        <end position="224"/>
    </location>
</feature>
<dbReference type="GO" id="GO:0005524">
    <property type="term" value="F:ATP binding"/>
    <property type="evidence" value="ECO:0007669"/>
    <property type="project" value="UniProtKB-KW"/>
</dbReference>
<keyword evidence="11" id="KW-0378">Hydrolase</keyword>
<dbReference type="PROSITE" id="PS51273">
    <property type="entry name" value="GATASE_TYPE_1"/>
    <property type="match status" value="1"/>
</dbReference>
<evidence type="ECO:0000256" key="4">
    <source>
        <dbReference type="ARBA" id="ARBA00022598"/>
    </source>
</evidence>
<dbReference type="AlphaFoldDB" id="A0AAW9S5X2"/>
<evidence type="ECO:0000256" key="7">
    <source>
        <dbReference type="ARBA" id="ARBA00022962"/>
    </source>
</evidence>
<evidence type="ECO:0000313" key="12">
    <source>
        <dbReference type="Proteomes" id="UP001403385"/>
    </source>
</evidence>
<reference evidence="11 12" key="1">
    <citation type="submission" date="2024-04" db="EMBL/GenBank/DDBJ databases">
        <title>Novel genus in family Flammeovirgaceae.</title>
        <authorList>
            <person name="Nguyen T.H."/>
            <person name="Vuong T.Q."/>
            <person name="Le H."/>
            <person name="Kim S.-G."/>
        </authorList>
    </citation>
    <scope>NUCLEOTIDE SEQUENCE [LARGE SCALE GENOMIC DNA]</scope>
    <source>
        <strain evidence="11 12">JCM 23209</strain>
    </source>
</reference>
<evidence type="ECO:0000256" key="5">
    <source>
        <dbReference type="ARBA" id="ARBA00022741"/>
    </source>
</evidence>
<comment type="similarity">
    <text evidence="2">Belongs to the CTP synthase family.</text>
</comment>
<dbReference type="GO" id="GO:0006241">
    <property type="term" value="P:CTP biosynthetic process"/>
    <property type="evidence" value="ECO:0007669"/>
    <property type="project" value="TreeGrafter"/>
</dbReference>
<dbReference type="InterPro" id="IPR004468">
    <property type="entry name" value="CTP_synthase"/>
</dbReference>
<keyword evidence="4" id="KW-0436">Ligase</keyword>
<dbReference type="GO" id="GO:0019856">
    <property type="term" value="P:pyrimidine nucleobase biosynthetic process"/>
    <property type="evidence" value="ECO:0007669"/>
    <property type="project" value="TreeGrafter"/>
</dbReference>
<accession>A0AAW9S5X2</accession>
<sequence length="235" mass="26822">MRYHIAILGDHNPNHSTHQALDDSIKQVVKLFEEDLRFDWVSTDTFEAKSAFNHQYAGLWIAPGSPYKNTHNVLDAIRYAREHNIPVFGNCGGFQHMLLEFARNVCGIANADHEEINPDASDLLISKLNCSLVEQEEELTLVNTNSILFDTIRKEKLTGRYYCNYGLNCQYQATLKTQGLKITALSDDGQVRAFEVEQHPFFLGTLFQPALTSTYEEPNPLIYAFVRKVIQNSRH</sequence>
<evidence type="ECO:0000256" key="8">
    <source>
        <dbReference type="ARBA" id="ARBA00022975"/>
    </source>
</evidence>
<dbReference type="GO" id="GO:0016787">
    <property type="term" value="F:hydrolase activity"/>
    <property type="evidence" value="ECO:0007669"/>
    <property type="project" value="UniProtKB-KW"/>
</dbReference>
<evidence type="ECO:0000256" key="3">
    <source>
        <dbReference type="ARBA" id="ARBA00012291"/>
    </source>
</evidence>
<gene>
    <name evidence="11" type="ORF">AAG747_27250</name>
</gene>
<dbReference type="Pfam" id="PF00117">
    <property type="entry name" value="GATase"/>
    <property type="match status" value="1"/>
</dbReference>
<comment type="catalytic activity">
    <reaction evidence="9">
        <text>UTP + L-glutamine + ATP + H2O = CTP + L-glutamate + ADP + phosphate + 2 H(+)</text>
        <dbReference type="Rhea" id="RHEA:26426"/>
        <dbReference type="ChEBI" id="CHEBI:15377"/>
        <dbReference type="ChEBI" id="CHEBI:15378"/>
        <dbReference type="ChEBI" id="CHEBI:29985"/>
        <dbReference type="ChEBI" id="CHEBI:30616"/>
        <dbReference type="ChEBI" id="CHEBI:37563"/>
        <dbReference type="ChEBI" id="CHEBI:43474"/>
        <dbReference type="ChEBI" id="CHEBI:46398"/>
        <dbReference type="ChEBI" id="CHEBI:58359"/>
        <dbReference type="ChEBI" id="CHEBI:456216"/>
        <dbReference type="EC" id="6.3.4.2"/>
    </reaction>
</comment>
<dbReference type="GO" id="GO:0003883">
    <property type="term" value="F:CTP synthase activity"/>
    <property type="evidence" value="ECO:0007669"/>
    <property type="project" value="UniProtKB-EC"/>
</dbReference>
<keyword evidence="8" id="KW-0665">Pyrimidine biosynthesis</keyword>
<proteinExistence type="inferred from homology"/>
<dbReference type="InterPro" id="IPR029062">
    <property type="entry name" value="Class_I_gatase-like"/>
</dbReference>
<dbReference type="EMBL" id="JBDKWZ010000024">
    <property type="protein sequence ID" value="MEN7551642.1"/>
    <property type="molecule type" value="Genomic_DNA"/>
</dbReference>
<dbReference type="PANTHER" id="PTHR11550:SF0">
    <property type="entry name" value="CTP SYNTHASE-RELATED"/>
    <property type="match status" value="1"/>
</dbReference>
<evidence type="ECO:0000259" key="10">
    <source>
        <dbReference type="Pfam" id="PF00117"/>
    </source>
</evidence>